<dbReference type="Gene3D" id="3.40.1190.10">
    <property type="entry name" value="Mur-like, catalytic domain"/>
    <property type="match status" value="1"/>
</dbReference>
<dbReference type="InterPro" id="IPR036615">
    <property type="entry name" value="Mur_ligase_C_dom_sf"/>
</dbReference>
<keyword evidence="2" id="KW-0547">Nucleotide-binding</keyword>
<evidence type="ECO:0000259" key="5">
    <source>
        <dbReference type="Pfam" id="PF08245"/>
    </source>
</evidence>
<proteinExistence type="predicted"/>
<sequence length="292" mass="32008">MKSLNNIRRQCNIVKPHIGVVTNVGEAHAGSLGGLSRVVKAKQELVEGMRSGGILYINADDARSQRLNLKKSKAKIRTFGLGPSADVRGENIKYSSKGITFDANVQGKRVSFFLPTYGKHNVYNALAAIGITTSMGISPINIKRGLARFQTPKMRLQVLSGKGRILINDAWNANPTAMRAGLGVLQQIANNRPKIAVLGDMLELGNISNRSHASIGQYVAKSDIDQLITIGKHGRKIAESAIRNGMNPQKVFSYYRHAPLIAHIRNKVPLKSVVYFKASRKLHLEKVVQALR</sequence>
<organism evidence="6 7">
    <name type="scientific">Shimazuella alba</name>
    <dbReference type="NCBI Taxonomy" id="2690964"/>
    <lineage>
        <taxon>Bacteria</taxon>
        <taxon>Bacillati</taxon>
        <taxon>Bacillota</taxon>
        <taxon>Bacilli</taxon>
        <taxon>Bacillales</taxon>
        <taxon>Thermoactinomycetaceae</taxon>
        <taxon>Shimazuella</taxon>
    </lineage>
</organism>
<protein>
    <recommendedName>
        <fullName evidence="8">UDP-N-acetylmuramoyl-tripeptide--D-alanyl-D-alanine ligase</fullName>
    </recommendedName>
</protein>
<dbReference type="InterPro" id="IPR004101">
    <property type="entry name" value="Mur_ligase_C"/>
</dbReference>
<evidence type="ECO:0008006" key="8">
    <source>
        <dbReference type="Google" id="ProtNLM"/>
    </source>
</evidence>
<keyword evidence="7" id="KW-1185">Reference proteome</keyword>
<dbReference type="SUPFAM" id="SSF53623">
    <property type="entry name" value="MurD-like peptide ligases, catalytic domain"/>
    <property type="match status" value="1"/>
</dbReference>
<dbReference type="PANTHER" id="PTHR43024">
    <property type="entry name" value="UDP-N-ACETYLMURAMOYL-TRIPEPTIDE--D-ALANYL-D-ALANINE LIGASE"/>
    <property type="match status" value="1"/>
</dbReference>
<dbReference type="SUPFAM" id="SSF53244">
    <property type="entry name" value="MurD-like peptide ligases, peptide-binding domain"/>
    <property type="match status" value="1"/>
</dbReference>
<name>A0A6I4VLX9_9BACL</name>
<dbReference type="Pfam" id="PF08245">
    <property type="entry name" value="Mur_ligase_M"/>
    <property type="match status" value="1"/>
</dbReference>
<dbReference type="InterPro" id="IPR036565">
    <property type="entry name" value="Mur-like_cat_sf"/>
</dbReference>
<dbReference type="PANTHER" id="PTHR43024:SF1">
    <property type="entry name" value="UDP-N-ACETYLMURAMOYL-TRIPEPTIDE--D-ALANYL-D-ALANINE LIGASE"/>
    <property type="match status" value="1"/>
</dbReference>
<dbReference type="InterPro" id="IPR013221">
    <property type="entry name" value="Mur_ligase_cen"/>
</dbReference>
<dbReference type="Pfam" id="PF02875">
    <property type="entry name" value="Mur_ligase_C"/>
    <property type="match status" value="1"/>
</dbReference>
<dbReference type="GO" id="GO:0005524">
    <property type="term" value="F:ATP binding"/>
    <property type="evidence" value="ECO:0007669"/>
    <property type="project" value="UniProtKB-KW"/>
</dbReference>
<dbReference type="Proteomes" id="UP000430692">
    <property type="component" value="Unassembled WGS sequence"/>
</dbReference>
<feature type="domain" description="Mur ligase central" evidence="5">
    <location>
        <begin position="3"/>
        <end position="131"/>
    </location>
</feature>
<dbReference type="EMBL" id="WUUL01000001">
    <property type="protein sequence ID" value="MXQ52417.1"/>
    <property type="molecule type" value="Genomic_DNA"/>
</dbReference>
<evidence type="ECO:0000259" key="4">
    <source>
        <dbReference type="Pfam" id="PF02875"/>
    </source>
</evidence>
<dbReference type="Gene3D" id="3.90.190.20">
    <property type="entry name" value="Mur ligase, C-terminal domain"/>
    <property type="match status" value="1"/>
</dbReference>
<evidence type="ECO:0000313" key="7">
    <source>
        <dbReference type="Proteomes" id="UP000430692"/>
    </source>
</evidence>
<dbReference type="AlphaFoldDB" id="A0A6I4VLX9"/>
<accession>A0A6I4VLX9</accession>
<keyword evidence="1" id="KW-0436">Ligase</keyword>
<feature type="domain" description="Mur ligase C-terminal" evidence="4">
    <location>
        <begin position="154"/>
        <end position="277"/>
    </location>
</feature>
<gene>
    <name evidence="6" type="ORF">GSM42_01340</name>
</gene>
<comment type="caution">
    <text evidence="6">The sequence shown here is derived from an EMBL/GenBank/DDBJ whole genome shotgun (WGS) entry which is preliminary data.</text>
</comment>
<evidence type="ECO:0000313" key="6">
    <source>
        <dbReference type="EMBL" id="MXQ52417.1"/>
    </source>
</evidence>
<keyword evidence="3" id="KW-0067">ATP-binding</keyword>
<dbReference type="InterPro" id="IPR051046">
    <property type="entry name" value="MurCDEF_CellWall_CoF430Synth"/>
</dbReference>
<reference evidence="6 7" key="1">
    <citation type="submission" date="2019-12" db="EMBL/GenBank/DDBJ databases">
        <title>Whole-genome analyses of novel actinobacteria.</title>
        <authorList>
            <person name="Sahin N."/>
            <person name="Saygin H."/>
        </authorList>
    </citation>
    <scope>NUCLEOTIDE SEQUENCE [LARGE SCALE GENOMIC DNA]</scope>
    <source>
        <strain evidence="6 7">KC615</strain>
    </source>
</reference>
<evidence type="ECO:0000256" key="3">
    <source>
        <dbReference type="ARBA" id="ARBA00022840"/>
    </source>
</evidence>
<evidence type="ECO:0000256" key="2">
    <source>
        <dbReference type="ARBA" id="ARBA00022741"/>
    </source>
</evidence>
<evidence type="ECO:0000256" key="1">
    <source>
        <dbReference type="ARBA" id="ARBA00022598"/>
    </source>
</evidence>
<dbReference type="GO" id="GO:0016881">
    <property type="term" value="F:acid-amino acid ligase activity"/>
    <property type="evidence" value="ECO:0007669"/>
    <property type="project" value="InterPro"/>
</dbReference>